<feature type="domain" description="Ig-like" evidence="1">
    <location>
        <begin position="364"/>
        <end position="444"/>
    </location>
</feature>
<dbReference type="RefSeq" id="WP_110999637.1">
    <property type="nucleotide sequence ID" value="NZ_QKTW01000019.1"/>
</dbReference>
<dbReference type="NCBIfam" id="TIGR04183">
    <property type="entry name" value="Por_Secre_tail"/>
    <property type="match status" value="1"/>
</dbReference>
<comment type="caution">
    <text evidence="2">The sequence shown here is derived from an EMBL/GenBank/DDBJ whole genome shotgun (WGS) entry which is preliminary data.</text>
</comment>
<dbReference type="InterPro" id="IPR056822">
    <property type="entry name" value="TEN_NHL"/>
</dbReference>
<sequence>MIKKLLFTLSIGLFTQAVSTKAQIINTIAGNTTMAGYSGDGGPSTSAVLYYPTAITIDKNGNIYIIDQGLGAQKLRKIDANGIITTIAGNDTLTTFSGDGGPAINAGFQTMGALAVDTFGNVFISDPYDNRIRKINTAGIISTVAGNGTTGFSGDGNAAVNANISYPLAMTTDLAGNLYFADRGNHRIRKVTTSGTISTFAGDGNIGVYPNVGDGGQATAAKMTQVTGLVMSPSGTMYVADEILYTIRKIASNGIVSTIVGASGSQQFGAPRGLALDNRGNLYIDDYSCHKIRIFTPSGILSDFAGSGNCNGGSWGDGGIATNAALWEPNGVALIQIAPSCVAVCIADSRNNRIRVVVANNSKPTVHISASQTTVTTGTSVTLTATPTDAGAAPTYQWYNWGTPVGSQASTYTYVPQDGDQITCKVTNTDCNNGVESVESNYVTLNVTPTPSSVTEQAMQNTAFVLYPNPNNGVMSISGNWFSTGDKKVSLKIFNALGQKVFEESVSVDNSVKTHAVNLNGQLAPGTYQLIISGAQVKSTRFTVSGNQ</sequence>
<dbReference type="Gene3D" id="2.120.10.30">
    <property type="entry name" value="TolB, C-terminal domain"/>
    <property type="match status" value="4"/>
</dbReference>
<evidence type="ECO:0000313" key="3">
    <source>
        <dbReference type="Proteomes" id="UP000248745"/>
    </source>
</evidence>
<dbReference type="EMBL" id="QKTW01000019">
    <property type="protein sequence ID" value="PZF72124.1"/>
    <property type="molecule type" value="Genomic_DNA"/>
</dbReference>
<gene>
    <name evidence="2" type="ORF">DN068_14410</name>
</gene>
<accession>A0A2W2AVX6</accession>
<dbReference type="InterPro" id="IPR036179">
    <property type="entry name" value="Ig-like_dom_sf"/>
</dbReference>
<dbReference type="InterPro" id="IPR026444">
    <property type="entry name" value="Secre_tail"/>
</dbReference>
<dbReference type="AlphaFoldDB" id="A0A2W2AVX6"/>
<evidence type="ECO:0000259" key="1">
    <source>
        <dbReference type="PROSITE" id="PS50835"/>
    </source>
</evidence>
<dbReference type="Pfam" id="PF25021">
    <property type="entry name" value="TEN_NHL"/>
    <property type="match status" value="2"/>
</dbReference>
<organism evidence="2 3">
    <name type="scientific">Taibaiella soli</name>
    <dbReference type="NCBI Taxonomy" id="1649169"/>
    <lineage>
        <taxon>Bacteria</taxon>
        <taxon>Pseudomonadati</taxon>
        <taxon>Bacteroidota</taxon>
        <taxon>Chitinophagia</taxon>
        <taxon>Chitinophagales</taxon>
        <taxon>Chitinophagaceae</taxon>
        <taxon>Taibaiella</taxon>
    </lineage>
</organism>
<dbReference type="PANTHER" id="PTHR13833">
    <property type="match status" value="1"/>
</dbReference>
<dbReference type="InterPro" id="IPR007110">
    <property type="entry name" value="Ig-like_dom"/>
</dbReference>
<protein>
    <recommendedName>
        <fullName evidence="1">Ig-like domain-containing protein</fullName>
    </recommendedName>
</protein>
<dbReference type="SUPFAM" id="SSF48726">
    <property type="entry name" value="Immunoglobulin"/>
    <property type="match status" value="1"/>
</dbReference>
<dbReference type="InterPro" id="IPR011042">
    <property type="entry name" value="6-blade_b-propeller_TolB-like"/>
</dbReference>
<name>A0A2W2AVX6_9BACT</name>
<proteinExistence type="predicted"/>
<dbReference type="InterPro" id="IPR013783">
    <property type="entry name" value="Ig-like_fold"/>
</dbReference>
<evidence type="ECO:0000313" key="2">
    <source>
        <dbReference type="EMBL" id="PZF72124.1"/>
    </source>
</evidence>
<dbReference type="SUPFAM" id="SSF63829">
    <property type="entry name" value="Calcium-dependent phosphotriesterase"/>
    <property type="match status" value="1"/>
</dbReference>
<dbReference type="OrthoDB" id="791543at2"/>
<dbReference type="PROSITE" id="PS50835">
    <property type="entry name" value="IG_LIKE"/>
    <property type="match status" value="1"/>
</dbReference>
<dbReference type="Gene3D" id="2.60.40.10">
    <property type="entry name" value="Immunoglobulins"/>
    <property type="match status" value="1"/>
</dbReference>
<reference evidence="2 3" key="1">
    <citation type="submission" date="2018-06" db="EMBL/GenBank/DDBJ databases">
        <title>Mucibacter soli gen. nov., sp. nov., a new member of the family Chitinophagaceae producing mucin.</title>
        <authorList>
            <person name="Kim M.-K."/>
            <person name="Park S."/>
            <person name="Kim T.-S."/>
            <person name="Joung Y."/>
            <person name="Han J.-H."/>
            <person name="Kim S.B."/>
        </authorList>
    </citation>
    <scope>NUCLEOTIDE SEQUENCE [LARGE SCALE GENOMIC DNA]</scope>
    <source>
        <strain evidence="2 3">R1-15</strain>
    </source>
</reference>
<dbReference type="Proteomes" id="UP000248745">
    <property type="component" value="Unassembled WGS sequence"/>
</dbReference>
<dbReference type="Pfam" id="PF18962">
    <property type="entry name" value="Por_Secre_tail"/>
    <property type="match status" value="1"/>
</dbReference>
<dbReference type="PANTHER" id="PTHR13833:SF71">
    <property type="entry name" value="NHL DOMAIN-CONTAINING PROTEIN"/>
    <property type="match status" value="1"/>
</dbReference>
<keyword evidence="3" id="KW-1185">Reference proteome</keyword>